<dbReference type="Pfam" id="PF11288">
    <property type="entry name" value="DUF3089"/>
    <property type="match status" value="1"/>
</dbReference>
<evidence type="ECO:0000313" key="2">
    <source>
        <dbReference type="Proteomes" id="UP000192934"/>
    </source>
</evidence>
<evidence type="ECO:0008006" key="3">
    <source>
        <dbReference type="Google" id="ProtNLM"/>
    </source>
</evidence>
<gene>
    <name evidence="1" type="ORF">SAMN06295910_2686</name>
</gene>
<dbReference type="InterPro" id="IPR021440">
    <property type="entry name" value="DUF3089"/>
</dbReference>
<evidence type="ECO:0000313" key="1">
    <source>
        <dbReference type="EMBL" id="SMF78224.1"/>
    </source>
</evidence>
<dbReference type="AlphaFoldDB" id="A0A1X7H1J0"/>
<sequence length="371" mass="39697">MLARRFLWVVAGLVVLVLAGALAYRLFQAELMEAYFVPTAKFEETAAPPAPSAYADRAMWIARPDIPGNAALWVPEGFTATDAPQASVFFIHPTSFLDGSRWNAPLDDKDSQDRAALFVRSQASAFNDVGAIWAPKYRQATFGAFLTTKEDAERALDFAYRDVVAAFDQFVKEAPADRPIILAAHSQGSLHLTRLLAERIAGTPLADRIAAAYVIGWPVSLTTDIQALGLPACESAGQPGCVVSWQSFGEPADPKMVTDVYDASVAPDGRSRAGTPMLCVNPLTGNAGDSAEASADLGTLIPNADLTGAELRPGAVPARCDVRGFLLIGENPPELGPYVLPGNNYHVFDYALFWANIRADAAARLAAFVAR</sequence>
<dbReference type="STRING" id="941907.SAMN06295910_2686"/>
<dbReference type="Proteomes" id="UP000192934">
    <property type="component" value="Chromosome I"/>
</dbReference>
<dbReference type="Gene3D" id="3.40.50.1820">
    <property type="entry name" value="alpha/beta hydrolase"/>
    <property type="match status" value="1"/>
</dbReference>
<accession>A0A1X7H1J0</accession>
<dbReference type="InterPro" id="IPR029058">
    <property type="entry name" value="AB_hydrolase_fold"/>
</dbReference>
<organism evidence="1 2">
    <name type="scientific">Allosphingosinicella indica</name>
    <dbReference type="NCBI Taxonomy" id="941907"/>
    <lineage>
        <taxon>Bacteria</taxon>
        <taxon>Pseudomonadati</taxon>
        <taxon>Pseudomonadota</taxon>
        <taxon>Alphaproteobacteria</taxon>
        <taxon>Sphingomonadales</taxon>
        <taxon>Sphingomonadaceae</taxon>
        <taxon>Allosphingosinicella</taxon>
    </lineage>
</organism>
<keyword evidence="2" id="KW-1185">Reference proteome</keyword>
<dbReference type="SUPFAM" id="SSF53474">
    <property type="entry name" value="alpha/beta-Hydrolases"/>
    <property type="match status" value="1"/>
</dbReference>
<reference evidence="2" key="1">
    <citation type="submission" date="2017-04" db="EMBL/GenBank/DDBJ databases">
        <authorList>
            <person name="Varghese N."/>
            <person name="Submissions S."/>
        </authorList>
    </citation>
    <scope>NUCLEOTIDE SEQUENCE [LARGE SCALE GENOMIC DNA]</scope>
    <source>
        <strain evidence="2">Dd16</strain>
    </source>
</reference>
<dbReference type="EMBL" id="LT840185">
    <property type="protein sequence ID" value="SMF78224.1"/>
    <property type="molecule type" value="Genomic_DNA"/>
</dbReference>
<protein>
    <recommendedName>
        <fullName evidence="3">DUF3089 domain-containing protein</fullName>
    </recommendedName>
</protein>
<name>A0A1X7H1J0_9SPHN</name>
<proteinExistence type="predicted"/>